<dbReference type="OrthoDB" id="4288512at2"/>
<proteinExistence type="predicted"/>
<dbReference type="Proteomes" id="UP000037251">
    <property type="component" value="Unassembled WGS sequence"/>
</dbReference>
<comment type="caution">
    <text evidence="1">The sequence shown here is derived from an EMBL/GenBank/DDBJ whole genome shotgun (WGS) entry which is preliminary data.</text>
</comment>
<name>A0A0L8L543_9ACTN</name>
<dbReference type="AlphaFoldDB" id="A0A0L8L543"/>
<accession>A0A0L8L543</accession>
<dbReference type="eggNOG" id="ENOG5031WHJ">
    <property type="taxonomic scope" value="Bacteria"/>
</dbReference>
<protein>
    <submittedName>
        <fullName evidence="1">Uncharacterized protein</fullName>
    </submittedName>
</protein>
<organism evidence="1 2">
    <name type="scientific">Streptomyces resistomycificus</name>
    <dbReference type="NCBI Taxonomy" id="67356"/>
    <lineage>
        <taxon>Bacteria</taxon>
        <taxon>Bacillati</taxon>
        <taxon>Actinomycetota</taxon>
        <taxon>Actinomycetes</taxon>
        <taxon>Kitasatosporales</taxon>
        <taxon>Streptomycetaceae</taxon>
        <taxon>Streptomyces</taxon>
        <taxon>Streptomyces aurantiacus group</taxon>
    </lineage>
</organism>
<keyword evidence="2" id="KW-1185">Reference proteome</keyword>
<reference evidence="2" key="1">
    <citation type="submission" date="2015-07" db="EMBL/GenBank/DDBJ databases">
        <authorList>
            <person name="Ju K.-S."/>
            <person name="Doroghazi J.R."/>
            <person name="Metcalf W.W."/>
        </authorList>
    </citation>
    <scope>NUCLEOTIDE SEQUENCE [LARGE SCALE GENOMIC DNA]</scope>
    <source>
        <strain evidence="2">NRRL 2290</strain>
    </source>
</reference>
<evidence type="ECO:0000313" key="1">
    <source>
        <dbReference type="EMBL" id="KOG33272.1"/>
    </source>
</evidence>
<evidence type="ECO:0000313" key="2">
    <source>
        <dbReference type="Proteomes" id="UP000037251"/>
    </source>
</evidence>
<dbReference type="RefSeq" id="WP_037802792.1">
    <property type="nucleotide sequence ID" value="NZ_KL575597.1"/>
</dbReference>
<gene>
    <name evidence="1" type="ORF">ADK37_23045</name>
</gene>
<dbReference type="EMBL" id="LGUS01000174">
    <property type="protein sequence ID" value="KOG33272.1"/>
    <property type="molecule type" value="Genomic_DNA"/>
</dbReference>
<sequence>MTITMQNYGLTWTDPDGIPRASAVAYDKPSAERQKEKLEAGRCTSVEVVETKPGTLPVPKA</sequence>
<dbReference type="PATRIC" id="fig|67356.5.peg.4906"/>